<feature type="transmembrane region" description="Helical" evidence="1">
    <location>
        <begin position="143"/>
        <end position="166"/>
    </location>
</feature>
<evidence type="ECO:0000256" key="1">
    <source>
        <dbReference type="SAM" id="Phobius"/>
    </source>
</evidence>
<dbReference type="EMBL" id="ASPP01005564">
    <property type="protein sequence ID" value="ETO30299.1"/>
    <property type="molecule type" value="Genomic_DNA"/>
</dbReference>
<keyword evidence="3" id="KW-1185">Reference proteome</keyword>
<organism evidence="2 3">
    <name type="scientific">Reticulomyxa filosa</name>
    <dbReference type="NCBI Taxonomy" id="46433"/>
    <lineage>
        <taxon>Eukaryota</taxon>
        <taxon>Sar</taxon>
        <taxon>Rhizaria</taxon>
        <taxon>Retaria</taxon>
        <taxon>Foraminifera</taxon>
        <taxon>Monothalamids</taxon>
        <taxon>Reticulomyxidae</taxon>
        <taxon>Reticulomyxa</taxon>
    </lineage>
</organism>
<keyword evidence="1" id="KW-1133">Transmembrane helix</keyword>
<reference evidence="2 3" key="1">
    <citation type="journal article" date="2013" name="Curr. Biol.">
        <title>The Genome of the Foraminiferan Reticulomyxa filosa.</title>
        <authorList>
            <person name="Glockner G."/>
            <person name="Hulsmann N."/>
            <person name="Schleicher M."/>
            <person name="Noegel A.A."/>
            <person name="Eichinger L."/>
            <person name="Gallinger C."/>
            <person name="Pawlowski J."/>
            <person name="Sierra R."/>
            <person name="Euteneuer U."/>
            <person name="Pillet L."/>
            <person name="Moustafa A."/>
            <person name="Platzer M."/>
            <person name="Groth M."/>
            <person name="Szafranski K."/>
            <person name="Schliwa M."/>
        </authorList>
    </citation>
    <scope>NUCLEOTIDE SEQUENCE [LARGE SCALE GENOMIC DNA]</scope>
</reference>
<keyword evidence="1" id="KW-0472">Membrane</keyword>
<evidence type="ECO:0000313" key="2">
    <source>
        <dbReference type="EMBL" id="ETO30299.1"/>
    </source>
</evidence>
<gene>
    <name evidence="2" type="ORF">RFI_06820</name>
</gene>
<name>X6NWU2_RETFI</name>
<dbReference type="Proteomes" id="UP000023152">
    <property type="component" value="Unassembled WGS sequence"/>
</dbReference>
<evidence type="ECO:0000313" key="3">
    <source>
        <dbReference type="Proteomes" id="UP000023152"/>
    </source>
</evidence>
<proteinExistence type="predicted"/>
<keyword evidence="1" id="KW-0812">Transmembrane</keyword>
<accession>X6NWU2</accession>
<dbReference type="AlphaFoldDB" id="X6NWU2"/>
<sequence>MQSTDNNEAATDEQDNTQKKGLSWKTYTIAGTLIGGGLFLGTCRASFSWLRKYTTEGKKLLTTNENKPITSLWSFYNNSKAGQSVSQKQGKMDVDTKNGLKYRWIYLGNVPIEHRLQYTHFRNANEYWSYHRHHDSVSLAFQALIYATIFTTTLCCAFSYLLFLFLKYKYHIQNVTEMGQLFRKLFSPIKHKIGVDYEINQFDQALEEEVKNMNILEFFDYVWHNFDKVSDLTDKALEENKKKKEPNSVD</sequence>
<comment type="caution">
    <text evidence="2">The sequence shown here is derived from an EMBL/GenBank/DDBJ whole genome shotgun (WGS) entry which is preliminary data.</text>
</comment>
<protein>
    <submittedName>
        <fullName evidence="2">Uncharacterized protein</fullName>
    </submittedName>
</protein>